<dbReference type="GO" id="GO:0005953">
    <property type="term" value="C:CAAX-protein geranylgeranyltransferase complex"/>
    <property type="evidence" value="ECO:0007669"/>
    <property type="project" value="TreeGrafter"/>
</dbReference>
<name>T1GKK2_MEGSC</name>
<evidence type="ECO:0000313" key="9">
    <source>
        <dbReference type="EnsemblMetazoa" id="MESCA004028-PA"/>
    </source>
</evidence>
<dbReference type="AlphaFoldDB" id="T1GKK2"/>
<evidence type="ECO:0000256" key="2">
    <source>
        <dbReference type="ARBA" id="ARBA00010497"/>
    </source>
</evidence>
<dbReference type="EMBL" id="CAQQ02000780">
    <property type="status" value="NOT_ANNOTATED_CDS"/>
    <property type="molecule type" value="Genomic_DNA"/>
</dbReference>
<dbReference type="EnsemblMetazoa" id="MESCA004028-RA">
    <property type="protein sequence ID" value="MESCA004028-PA"/>
    <property type="gene ID" value="MESCA004028"/>
</dbReference>
<dbReference type="HOGENOM" id="CLU_028946_2_2_1"/>
<dbReference type="InterPro" id="IPR008930">
    <property type="entry name" value="Terpenoid_cyclase/PrenylTrfase"/>
</dbReference>
<dbReference type="SUPFAM" id="SSF48239">
    <property type="entry name" value="Terpenoid cyclases/Protein prenyltransferases"/>
    <property type="match status" value="1"/>
</dbReference>
<keyword evidence="7" id="KW-0862">Zinc</keyword>
<dbReference type="InterPro" id="IPR001330">
    <property type="entry name" value="Prenyltrans"/>
</dbReference>
<evidence type="ECO:0000256" key="7">
    <source>
        <dbReference type="ARBA" id="ARBA00022833"/>
    </source>
</evidence>
<dbReference type="OMA" id="CHKTFLP"/>
<evidence type="ECO:0000313" key="10">
    <source>
        <dbReference type="Proteomes" id="UP000015102"/>
    </source>
</evidence>
<dbReference type="Proteomes" id="UP000015102">
    <property type="component" value="Unassembled WGS sequence"/>
</dbReference>
<dbReference type="GO" id="GO:0004662">
    <property type="term" value="F:CAAX-protein geranylgeranyltransferase activity"/>
    <property type="evidence" value="ECO:0007669"/>
    <property type="project" value="TreeGrafter"/>
</dbReference>
<keyword evidence="3" id="KW-0637">Prenyltransferase</keyword>
<dbReference type="PANTHER" id="PTHR11774">
    <property type="entry name" value="GERANYLGERANYL TRANSFERASE TYPE BETA SUBUNIT"/>
    <property type="match status" value="1"/>
</dbReference>
<accession>T1GKK2</accession>
<evidence type="ECO:0000256" key="1">
    <source>
        <dbReference type="ARBA" id="ARBA00001947"/>
    </source>
</evidence>
<dbReference type="InterPro" id="IPR045089">
    <property type="entry name" value="PGGT1B-like"/>
</dbReference>
<dbReference type="Gene3D" id="1.50.10.20">
    <property type="match status" value="1"/>
</dbReference>
<dbReference type="STRING" id="36166.T1GKK2"/>
<evidence type="ECO:0000256" key="3">
    <source>
        <dbReference type="ARBA" id="ARBA00022602"/>
    </source>
</evidence>
<feature type="domain" description="Prenyltransferase alpha-alpha toroid" evidence="8">
    <location>
        <begin position="1"/>
        <end position="224"/>
    </location>
</feature>
<dbReference type="GO" id="GO:0046872">
    <property type="term" value="F:metal ion binding"/>
    <property type="evidence" value="ECO:0007669"/>
    <property type="project" value="UniProtKB-KW"/>
</dbReference>
<evidence type="ECO:0000256" key="4">
    <source>
        <dbReference type="ARBA" id="ARBA00022679"/>
    </source>
</evidence>
<sequence>MTYTCLATLVTLGDDLSRVDKKAVIKGVEASQNENGSFSLSASEEGNEHDMRFTYCAASICFILNDWGKVDKLKMKEYILDSFRYDNSFSQDLEGEGHGGTTFCAVASLQLSGQLDSLSEKQLDGLKRWLLLRQVDGFQGRANKPVDTCYSFWIGATLKILNAFDFTHFPENREYILSTQDTVVGGFSKWPRCTTDPFHTYFGICGLSFINEPGLAEVMPSLNISMRAYGNLKELHDQWTTESTN</sequence>
<keyword evidence="5" id="KW-0479">Metal-binding</keyword>
<organism evidence="9 10">
    <name type="scientific">Megaselia scalaris</name>
    <name type="common">Humpbacked fly</name>
    <name type="synonym">Phora scalaris</name>
    <dbReference type="NCBI Taxonomy" id="36166"/>
    <lineage>
        <taxon>Eukaryota</taxon>
        <taxon>Metazoa</taxon>
        <taxon>Ecdysozoa</taxon>
        <taxon>Arthropoda</taxon>
        <taxon>Hexapoda</taxon>
        <taxon>Insecta</taxon>
        <taxon>Pterygota</taxon>
        <taxon>Neoptera</taxon>
        <taxon>Endopterygota</taxon>
        <taxon>Diptera</taxon>
        <taxon>Brachycera</taxon>
        <taxon>Muscomorpha</taxon>
        <taxon>Platypezoidea</taxon>
        <taxon>Phoridae</taxon>
        <taxon>Megaseliini</taxon>
        <taxon>Megaselia</taxon>
    </lineage>
</organism>
<evidence type="ECO:0000259" key="8">
    <source>
        <dbReference type="Pfam" id="PF00432"/>
    </source>
</evidence>
<dbReference type="PANTHER" id="PTHR11774:SF4">
    <property type="entry name" value="GERANYLGERANYL TRANSFERASE TYPE-1 SUBUNIT BETA"/>
    <property type="match status" value="1"/>
</dbReference>
<dbReference type="Pfam" id="PF00432">
    <property type="entry name" value="Prenyltrans"/>
    <property type="match status" value="1"/>
</dbReference>
<evidence type="ECO:0000256" key="5">
    <source>
        <dbReference type="ARBA" id="ARBA00022723"/>
    </source>
</evidence>
<proteinExistence type="inferred from homology"/>
<evidence type="ECO:0000256" key="6">
    <source>
        <dbReference type="ARBA" id="ARBA00022737"/>
    </source>
</evidence>
<comment type="cofactor">
    <cofactor evidence="1">
        <name>Zn(2+)</name>
        <dbReference type="ChEBI" id="CHEBI:29105"/>
    </cofactor>
</comment>
<reference evidence="10" key="1">
    <citation type="submission" date="2013-02" db="EMBL/GenBank/DDBJ databases">
        <authorList>
            <person name="Hughes D."/>
        </authorList>
    </citation>
    <scope>NUCLEOTIDE SEQUENCE</scope>
    <source>
        <strain>Durham</strain>
        <strain evidence="10">NC isolate 2 -- Noor lab</strain>
    </source>
</reference>
<reference evidence="9" key="2">
    <citation type="submission" date="2015-06" db="UniProtKB">
        <authorList>
            <consortium name="EnsemblMetazoa"/>
        </authorList>
    </citation>
    <scope>IDENTIFICATION</scope>
</reference>
<keyword evidence="10" id="KW-1185">Reference proteome</keyword>
<keyword evidence="4" id="KW-0808">Transferase</keyword>
<keyword evidence="6" id="KW-0677">Repeat</keyword>
<comment type="similarity">
    <text evidence="2">Belongs to the protein prenyltransferase subunit beta family.</text>
</comment>
<protein>
    <recommendedName>
        <fullName evidence="8">Prenyltransferase alpha-alpha toroid domain-containing protein</fullName>
    </recommendedName>
</protein>